<dbReference type="Gene3D" id="3.60.21.70">
    <property type="entry name" value="PhoD-like phosphatase"/>
    <property type="match status" value="1"/>
</dbReference>
<gene>
    <name evidence="4" type="ORF">GXP67_14595</name>
</gene>
<dbReference type="InterPro" id="IPR038607">
    <property type="entry name" value="PhoD-like_sf"/>
</dbReference>
<evidence type="ECO:0000313" key="4">
    <source>
        <dbReference type="EMBL" id="QHT67776.1"/>
    </source>
</evidence>
<accession>A0A6C0GIB8</accession>
<feature type="chain" id="PRO_5025470312" evidence="1">
    <location>
        <begin position="22"/>
        <end position="443"/>
    </location>
</feature>
<dbReference type="InterPro" id="IPR029052">
    <property type="entry name" value="Metallo-depent_PP-like"/>
</dbReference>
<evidence type="ECO:0000259" key="2">
    <source>
        <dbReference type="Pfam" id="PF09423"/>
    </source>
</evidence>
<dbReference type="Pfam" id="PF25077">
    <property type="entry name" value="DUF7800"/>
    <property type="match status" value="1"/>
</dbReference>
<reference evidence="4 5" key="1">
    <citation type="submission" date="2020-01" db="EMBL/GenBank/DDBJ databases">
        <authorList>
            <person name="Kim M.K."/>
        </authorList>
    </citation>
    <scope>NUCLEOTIDE SEQUENCE [LARGE SCALE GENOMIC DNA]</scope>
    <source>
        <strain evidence="4 5">172606-1</strain>
    </source>
</reference>
<dbReference type="InterPro" id="IPR018946">
    <property type="entry name" value="PhoD-like_MPP"/>
</dbReference>
<name>A0A6C0GIB8_9BACT</name>
<dbReference type="RefSeq" id="WP_162443798.1">
    <property type="nucleotide sequence ID" value="NZ_CP048222.1"/>
</dbReference>
<feature type="signal peptide" evidence="1">
    <location>
        <begin position="1"/>
        <end position="21"/>
    </location>
</feature>
<feature type="domain" description="DUF7800" evidence="3">
    <location>
        <begin position="25"/>
        <end position="115"/>
    </location>
</feature>
<dbReference type="EMBL" id="CP048222">
    <property type="protein sequence ID" value="QHT67776.1"/>
    <property type="molecule type" value="Genomic_DNA"/>
</dbReference>
<evidence type="ECO:0000313" key="5">
    <source>
        <dbReference type="Proteomes" id="UP000480178"/>
    </source>
</evidence>
<feature type="domain" description="PhoD-like phosphatase metallophosphatase" evidence="2">
    <location>
        <begin position="152"/>
        <end position="388"/>
    </location>
</feature>
<organism evidence="4 5">
    <name type="scientific">Rhodocytophaga rosea</name>
    <dbReference type="NCBI Taxonomy" id="2704465"/>
    <lineage>
        <taxon>Bacteria</taxon>
        <taxon>Pseudomonadati</taxon>
        <taxon>Bacteroidota</taxon>
        <taxon>Cytophagia</taxon>
        <taxon>Cytophagales</taxon>
        <taxon>Rhodocytophagaceae</taxon>
        <taxon>Rhodocytophaga</taxon>
    </lineage>
</organism>
<dbReference type="KEGG" id="rhoz:GXP67_14595"/>
<keyword evidence="1" id="KW-0732">Signal</keyword>
<keyword evidence="5" id="KW-1185">Reference proteome</keyword>
<dbReference type="AlphaFoldDB" id="A0A6C0GIB8"/>
<sequence>MRNTVLTAFCFVLLMSLQVHAQTTLLQSGPMVGYSDMKEVALWVQTTQDAKVKCMYWEKDAPQKKFSTEEITTTKNTAFTATLKADQVSPGKKYTYELYINGKNVKRPYPLEFQTQTLWQWRTDPPEFTFATGSCTYINETDVDRPGKPYGGDYDIFTTIYQQKPDFMLWLGDNTYLREVDWNTRSGIMHRYTHTRSTPEMQPLLGSVHNYATWDDHDFGPNNANRSFWNKNITLEAFKLFWPSANYVLGEKAGVTSTFQWNDVQFFLVDDRYFKTPNENFVSSDRTLLGKEQLQWLVDALISSDAPFKIVAIGCQVLNPAKLDDSYTYYQEEKDYLLKAIQEAKIPGVIFLDGDRHHSSLTKLERPGTYPLYDITISPLTAGVYTPKADENALMIPGTLVAEHNFALINVKGPRTDRTLTIRVLNTKGKEMWTQELKAKELK</sequence>
<dbReference type="InterPro" id="IPR056702">
    <property type="entry name" value="DUF7800"/>
</dbReference>
<evidence type="ECO:0000256" key="1">
    <source>
        <dbReference type="SAM" id="SignalP"/>
    </source>
</evidence>
<dbReference type="Pfam" id="PF09423">
    <property type="entry name" value="PhoD"/>
    <property type="match status" value="1"/>
</dbReference>
<dbReference type="SUPFAM" id="SSF56300">
    <property type="entry name" value="Metallo-dependent phosphatases"/>
    <property type="match status" value="1"/>
</dbReference>
<dbReference type="PANTHER" id="PTHR33987:SF1">
    <property type="entry name" value="CALCINEURIN-LIKE METALLO-PHOSPHOESTERASE SUPERFAMILY PROTEIN"/>
    <property type="match status" value="1"/>
</dbReference>
<protein>
    <submittedName>
        <fullName evidence="4">Alkaline phosphatase family protein</fullName>
    </submittedName>
</protein>
<dbReference type="PANTHER" id="PTHR33987">
    <property type="entry name" value="CALCINEURIN-LIKE METALLO-PHOSPHOESTERASE SUPERFAMILY PROTEIN"/>
    <property type="match status" value="1"/>
</dbReference>
<evidence type="ECO:0000259" key="3">
    <source>
        <dbReference type="Pfam" id="PF25077"/>
    </source>
</evidence>
<dbReference type="CDD" id="cd07389">
    <property type="entry name" value="MPP_PhoD"/>
    <property type="match status" value="1"/>
</dbReference>
<proteinExistence type="predicted"/>
<dbReference type="Proteomes" id="UP000480178">
    <property type="component" value="Chromosome"/>
</dbReference>